<organism evidence="10 11">
    <name type="scientific">Planomonospora corallina</name>
    <dbReference type="NCBI Taxonomy" id="1806052"/>
    <lineage>
        <taxon>Bacteria</taxon>
        <taxon>Bacillati</taxon>
        <taxon>Actinomycetota</taxon>
        <taxon>Actinomycetes</taxon>
        <taxon>Streptosporangiales</taxon>
        <taxon>Streptosporangiaceae</taxon>
        <taxon>Planomonospora</taxon>
    </lineage>
</organism>
<dbReference type="InterPro" id="IPR039421">
    <property type="entry name" value="Type_1_exporter"/>
</dbReference>
<evidence type="ECO:0000256" key="2">
    <source>
        <dbReference type="ARBA" id="ARBA00022692"/>
    </source>
</evidence>
<dbReference type="InterPro" id="IPR003439">
    <property type="entry name" value="ABC_transporter-like_ATP-bd"/>
</dbReference>
<accession>A0ABV8IAC3</accession>
<feature type="transmembrane region" description="Helical" evidence="7">
    <location>
        <begin position="258"/>
        <end position="279"/>
    </location>
</feature>
<dbReference type="GO" id="GO:0005524">
    <property type="term" value="F:ATP binding"/>
    <property type="evidence" value="ECO:0007669"/>
    <property type="project" value="UniProtKB-KW"/>
</dbReference>
<sequence>MRSPTERTGTRRSALTGIAPALALAFQAAPGTVSLLVLTALASSSAPVAVAWLTKLVLDRITVVDSDLFAIAGCLAALGLVMGTLPDAVRYLHGELDRATGLLARDRLFSAVNRLPGLARFEDPAFLDRLRLAGQSGGITPSQVVQGGLALGGGALTIGGFLGSLTVINPVMAAMVLLSAIPALAAEIALSRRRAAMMWRIGPAERRELFYSQLLFGLEAVKEVRLFGLAGFLHGRMLTERIRTDGERRRMDRRELRVQIILGTVSAGVAGGGLIWVIASAGARNLSIGDVSMFIASMAGVQNSLGSLVGHIATAHQQLLLFQHFREIEAVEPDIPVVRQPAPLGPLGKGIEFRDVWFRYSPAHPWTLRGASFTIPFGQTVGLVGRNGSGKSTLVKLLCRFYDPERGSITWDGIDLRETDPAELRDRISAVFQDFMVYELSAAENIGVGSVSSLDDRGLIKEAASHAGVHDELLALPRGYDTLLTRIFFDGEDTTSPMSGVFLSGGQSQRVAVARGVFRGDRDLLILDEPSSGLDAEAEHEIHSRLKEHRAGRTSLLISHRLGAVRDADSLVVLDGGRVVEQGSHESLIRQGGVYARLFGLQASGYREEG</sequence>
<name>A0ABV8IAC3_9ACTN</name>
<dbReference type="InterPro" id="IPR027417">
    <property type="entry name" value="P-loop_NTPase"/>
</dbReference>
<evidence type="ECO:0000256" key="3">
    <source>
        <dbReference type="ARBA" id="ARBA00022741"/>
    </source>
</evidence>
<evidence type="ECO:0000313" key="10">
    <source>
        <dbReference type="EMBL" id="MFC4059965.1"/>
    </source>
</evidence>
<feature type="transmembrane region" description="Helical" evidence="7">
    <location>
        <begin position="171"/>
        <end position="190"/>
    </location>
</feature>
<dbReference type="SUPFAM" id="SSF90123">
    <property type="entry name" value="ABC transporter transmembrane region"/>
    <property type="match status" value="1"/>
</dbReference>
<dbReference type="PANTHER" id="PTHR24221">
    <property type="entry name" value="ATP-BINDING CASSETTE SUB-FAMILY B"/>
    <property type="match status" value="1"/>
</dbReference>
<dbReference type="InterPro" id="IPR003593">
    <property type="entry name" value="AAA+_ATPase"/>
</dbReference>
<keyword evidence="11" id="KW-1185">Reference proteome</keyword>
<evidence type="ECO:0000256" key="5">
    <source>
        <dbReference type="ARBA" id="ARBA00022989"/>
    </source>
</evidence>
<feature type="domain" description="ABC transporter" evidence="8">
    <location>
        <begin position="351"/>
        <end position="601"/>
    </location>
</feature>
<dbReference type="Proteomes" id="UP001595850">
    <property type="component" value="Unassembled WGS sequence"/>
</dbReference>
<keyword evidence="6 7" id="KW-0472">Membrane</keyword>
<keyword evidence="3" id="KW-0547">Nucleotide-binding</keyword>
<dbReference type="SMART" id="SM00382">
    <property type="entry name" value="AAA"/>
    <property type="match status" value="1"/>
</dbReference>
<evidence type="ECO:0000256" key="7">
    <source>
        <dbReference type="SAM" id="Phobius"/>
    </source>
</evidence>
<evidence type="ECO:0000256" key="1">
    <source>
        <dbReference type="ARBA" id="ARBA00004651"/>
    </source>
</evidence>
<evidence type="ECO:0000256" key="4">
    <source>
        <dbReference type="ARBA" id="ARBA00022840"/>
    </source>
</evidence>
<dbReference type="Pfam" id="PF00005">
    <property type="entry name" value="ABC_tran"/>
    <property type="match status" value="1"/>
</dbReference>
<dbReference type="InterPro" id="IPR017871">
    <property type="entry name" value="ABC_transporter-like_CS"/>
</dbReference>
<reference evidence="11" key="1">
    <citation type="journal article" date="2019" name="Int. J. Syst. Evol. Microbiol.">
        <title>The Global Catalogue of Microorganisms (GCM) 10K type strain sequencing project: providing services to taxonomists for standard genome sequencing and annotation.</title>
        <authorList>
            <consortium name="The Broad Institute Genomics Platform"/>
            <consortium name="The Broad Institute Genome Sequencing Center for Infectious Disease"/>
            <person name="Wu L."/>
            <person name="Ma J."/>
        </authorList>
    </citation>
    <scope>NUCLEOTIDE SEQUENCE [LARGE SCALE GENOMIC DNA]</scope>
    <source>
        <strain evidence="11">TBRC 4489</strain>
    </source>
</reference>
<dbReference type="PROSITE" id="PS00211">
    <property type="entry name" value="ABC_TRANSPORTER_1"/>
    <property type="match status" value="1"/>
</dbReference>
<evidence type="ECO:0000259" key="8">
    <source>
        <dbReference type="PROSITE" id="PS50893"/>
    </source>
</evidence>
<gene>
    <name evidence="10" type="ORF">ACFOWE_16795</name>
</gene>
<dbReference type="InterPro" id="IPR036640">
    <property type="entry name" value="ABC1_TM_sf"/>
</dbReference>
<comment type="caution">
    <text evidence="10">The sequence shown here is derived from an EMBL/GenBank/DDBJ whole genome shotgun (WGS) entry which is preliminary data.</text>
</comment>
<comment type="subcellular location">
    <subcellularLocation>
        <location evidence="1">Cell membrane</location>
        <topology evidence="1">Multi-pass membrane protein</topology>
    </subcellularLocation>
</comment>
<dbReference type="PROSITE" id="PS50893">
    <property type="entry name" value="ABC_TRANSPORTER_2"/>
    <property type="match status" value="1"/>
</dbReference>
<keyword evidence="5 7" id="KW-1133">Transmembrane helix</keyword>
<feature type="domain" description="ABC transmembrane type-1" evidence="9">
    <location>
        <begin position="144"/>
        <end position="317"/>
    </location>
</feature>
<feature type="transmembrane region" description="Helical" evidence="7">
    <location>
        <begin position="144"/>
        <end position="165"/>
    </location>
</feature>
<protein>
    <submittedName>
        <fullName evidence="10">ABC transporter ATP-binding protein</fullName>
    </submittedName>
</protein>
<keyword evidence="4 10" id="KW-0067">ATP-binding</keyword>
<dbReference type="SUPFAM" id="SSF52540">
    <property type="entry name" value="P-loop containing nucleoside triphosphate hydrolases"/>
    <property type="match status" value="1"/>
</dbReference>
<evidence type="ECO:0000313" key="11">
    <source>
        <dbReference type="Proteomes" id="UP001595850"/>
    </source>
</evidence>
<keyword evidence="2 7" id="KW-0812">Transmembrane</keyword>
<dbReference type="RefSeq" id="WP_377288684.1">
    <property type="nucleotide sequence ID" value="NZ_JBHSBM010000017.1"/>
</dbReference>
<proteinExistence type="predicted"/>
<dbReference type="InterPro" id="IPR011527">
    <property type="entry name" value="ABC1_TM_dom"/>
</dbReference>
<dbReference type="Gene3D" id="3.40.50.300">
    <property type="entry name" value="P-loop containing nucleotide triphosphate hydrolases"/>
    <property type="match status" value="1"/>
</dbReference>
<dbReference type="PANTHER" id="PTHR24221:SF646">
    <property type="entry name" value="HAEMOLYSIN SECRETION ATP-BINDING PROTEIN"/>
    <property type="match status" value="1"/>
</dbReference>
<dbReference type="EMBL" id="JBHSBM010000017">
    <property type="protein sequence ID" value="MFC4059965.1"/>
    <property type="molecule type" value="Genomic_DNA"/>
</dbReference>
<dbReference type="PROSITE" id="PS50929">
    <property type="entry name" value="ABC_TM1F"/>
    <property type="match status" value="1"/>
</dbReference>
<dbReference type="Gene3D" id="1.20.1560.10">
    <property type="entry name" value="ABC transporter type 1, transmembrane domain"/>
    <property type="match status" value="1"/>
</dbReference>
<feature type="transmembrane region" description="Helical" evidence="7">
    <location>
        <begin position="68"/>
        <end position="89"/>
    </location>
</feature>
<evidence type="ECO:0000256" key="6">
    <source>
        <dbReference type="ARBA" id="ARBA00023136"/>
    </source>
</evidence>
<evidence type="ECO:0000259" key="9">
    <source>
        <dbReference type="PROSITE" id="PS50929"/>
    </source>
</evidence>